<protein>
    <submittedName>
        <fullName evidence="2">Bromodomain and PHD finger containing 3</fullName>
    </submittedName>
</protein>
<reference evidence="2" key="2">
    <citation type="submission" date="2025-08" db="UniProtKB">
        <authorList>
            <consortium name="Ensembl"/>
        </authorList>
    </citation>
    <scope>IDENTIFICATION</scope>
</reference>
<reference evidence="3" key="1">
    <citation type="submission" date="2018-06" db="EMBL/GenBank/DDBJ databases">
        <title>Genome assembly of Danube salmon.</title>
        <authorList>
            <person name="Macqueen D.J."/>
            <person name="Gundappa M.K."/>
        </authorList>
    </citation>
    <scope>NUCLEOTIDE SEQUENCE [LARGE SCALE GENOMIC DNA]</scope>
</reference>
<evidence type="ECO:0000313" key="2">
    <source>
        <dbReference type="Ensembl" id="ENSHHUP00000086007.1"/>
    </source>
</evidence>
<name>A0A4W5RBK4_9TELE</name>
<reference evidence="2" key="3">
    <citation type="submission" date="2025-09" db="UniProtKB">
        <authorList>
            <consortium name="Ensembl"/>
        </authorList>
    </citation>
    <scope>IDENTIFICATION</scope>
</reference>
<evidence type="ECO:0000259" key="1">
    <source>
        <dbReference type="SMART" id="SM00293"/>
    </source>
</evidence>
<dbReference type="SUPFAM" id="SSF63748">
    <property type="entry name" value="Tudor/PWWP/MBT"/>
    <property type="match status" value="1"/>
</dbReference>
<dbReference type="Proteomes" id="UP000314982">
    <property type="component" value="Unassembled WGS sequence"/>
</dbReference>
<proteinExistence type="predicted"/>
<dbReference type="InterPro" id="IPR000313">
    <property type="entry name" value="PWWP_dom"/>
</dbReference>
<dbReference type="SMART" id="SM00293">
    <property type="entry name" value="PWWP"/>
    <property type="match status" value="1"/>
</dbReference>
<dbReference type="Gene3D" id="2.30.30.140">
    <property type="match status" value="1"/>
</dbReference>
<sequence length="153" mass="17615">MHLPFVLSMDVVPPCYPNAVVVNQLWLKSQRRIMEAQVVDPDMPQEGLLHNGIPIPVPPGDVLKLGERRQKATGERHYLVLFFDTKRTWQWLPRDKLLPMGMDDTVDKLRLMEGKKPSVRKSVHTAYDRAMIHLNHVMNHAKGNLSFNPSNFI</sequence>
<dbReference type="FunFam" id="2.30.30.140:FF:000008">
    <property type="entry name" value="Bromodomain containing 1, isoform CRA_b"/>
    <property type="match status" value="1"/>
</dbReference>
<dbReference type="AlphaFoldDB" id="A0A4W5RBK4"/>
<dbReference type="GeneTree" id="ENSGT00940000155056"/>
<dbReference type="Pfam" id="PF00855">
    <property type="entry name" value="PWWP"/>
    <property type="match status" value="1"/>
</dbReference>
<organism evidence="2 3">
    <name type="scientific">Hucho hucho</name>
    <name type="common">huchen</name>
    <dbReference type="NCBI Taxonomy" id="62062"/>
    <lineage>
        <taxon>Eukaryota</taxon>
        <taxon>Metazoa</taxon>
        <taxon>Chordata</taxon>
        <taxon>Craniata</taxon>
        <taxon>Vertebrata</taxon>
        <taxon>Euteleostomi</taxon>
        <taxon>Actinopterygii</taxon>
        <taxon>Neopterygii</taxon>
        <taxon>Teleostei</taxon>
        <taxon>Protacanthopterygii</taxon>
        <taxon>Salmoniformes</taxon>
        <taxon>Salmonidae</taxon>
        <taxon>Salmoninae</taxon>
        <taxon>Hucho</taxon>
    </lineage>
</organism>
<accession>A0A4W5RBK4</accession>
<feature type="domain" description="PWWP" evidence="1">
    <location>
        <begin position="36"/>
        <end position="101"/>
    </location>
</feature>
<keyword evidence="3" id="KW-1185">Reference proteome</keyword>
<evidence type="ECO:0000313" key="3">
    <source>
        <dbReference type="Proteomes" id="UP000314982"/>
    </source>
</evidence>
<dbReference type="Ensembl" id="ENSHHUT00000088692.1">
    <property type="protein sequence ID" value="ENSHHUP00000086007.1"/>
    <property type="gene ID" value="ENSHHUG00000049774.1"/>
</dbReference>